<sequence>MKYSIPGHSCIQEVDNIHSRIEKHLRVSDVWSPLGLVRLLLRIDNKKPFHVIQINKKFLDYHNSSKKLNYKKVTYTKIRKLKFIKREPFSVFFSTDYSDNNFLCSNILSKLNSEGQNFFDTVNEIETGVSIPEEKIKHIEFAYKWMTNDDKEYMKALLNDYRKSNSNS</sequence>
<proteinExistence type="predicted"/>
<organism evidence="1 2">
    <name type="scientific">Hypothenemus hampei</name>
    <name type="common">Coffee berry borer</name>
    <dbReference type="NCBI Taxonomy" id="57062"/>
    <lineage>
        <taxon>Eukaryota</taxon>
        <taxon>Metazoa</taxon>
        <taxon>Ecdysozoa</taxon>
        <taxon>Arthropoda</taxon>
        <taxon>Hexapoda</taxon>
        <taxon>Insecta</taxon>
        <taxon>Pterygota</taxon>
        <taxon>Neoptera</taxon>
        <taxon>Endopterygota</taxon>
        <taxon>Coleoptera</taxon>
        <taxon>Polyphaga</taxon>
        <taxon>Cucujiformia</taxon>
        <taxon>Curculionidae</taxon>
        <taxon>Scolytinae</taxon>
        <taxon>Hypothenemus</taxon>
    </lineage>
</organism>
<comment type="caution">
    <text evidence="1">The sequence shown here is derived from an EMBL/GenBank/DDBJ whole genome shotgun (WGS) entry which is preliminary data.</text>
</comment>
<reference evidence="1 2" key="1">
    <citation type="submission" date="2024-05" db="EMBL/GenBank/DDBJ databases">
        <title>Genetic variation in Jamaican populations of the coffee berry borer (Hypothenemus hampei).</title>
        <authorList>
            <person name="Errbii M."/>
            <person name="Myrie A."/>
        </authorList>
    </citation>
    <scope>NUCLEOTIDE SEQUENCE [LARGE SCALE GENOMIC DNA]</scope>
    <source>
        <strain evidence="1">JA-Hopewell-2020-01-JO</strain>
        <tissue evidence="1">Whole body</tissue>
    </source>
</reference>
<keyword evidence="2" id="KW-1185">Reference proteome</keyword>
<dbReference type="EMBL" id="JBDJPC010000001">
    <property type="protein sequence ID" value="KAL1516254.1"/>
    <property type="molecule type" value="Genomic_DNA"/>
</dbReference>
<accession>A0ABD1FAF7</accession>
<dbReference type="Proteomes" id="UP001566132">
    <property type="component" value="Unassembled WGS sequence"/>
</dbReference>
<name>A0ABD1FAF7_HYPHA</name>
<dbReference type="AlphaFoldDB" id="A0ABD1FAF7"/>
<protein>
    <submittedName>
        <fullName evidence="1">Uncharacterized protein</fullName>
    </submittedName>
</protein>
<gene>
    <name evidence="1" type="ORF">ABEB36_000173</name>
</gene>
<evidence type="ECO:0000313" key="2">
    <source>
        <dbReference type="Proteomes" id="UP001566132"/>
    </source>
</evidence>
<evidence type="ECO:0000313" key="1">
    <source>
        <dbReference type="EMBL" id="KAL1516254.1"/>
    </source>
</evidence>